<comment type="caution">
    <text evidence="1">The sequence shown here is derived from an EMBL/GenBank/DDBJ whole genome shotgun (WGS) entry which is preliminary data.</text>
</comment>
<evidence type="ECO:0000313" key="2">
    <source>
        <dbReference type="Proteomes" id="UP000016843"/>
    </source>
</evidence>
<dbReference type="EMBL" id="AWXR01000031">
    <property type="protein sequence ID" value="ERM82182.1"/>
    <property type="molecule type" value="Genomic_DNA"/>
</dbReference>
<gene>
    <name evidence="1" type="ORF">P872_07180</name>
</gene>
<keyword evidence="2" id="KW-1185">Reference proteome</keyword>
<proteinExistence type="predicted"/>
<organism evidence="1 2">
    <name type="scientific">Rhodonellum psychrophilum GCM71 = DSM 17998</name>
    <dbReference type="NCBI Taxonomy" id="1123057"/>
    <lineage>
        <taxon>Bacteria</taxon>
        <taxon>Pseudomonadati</taxon>
        <taxon>Bacteroidota</taxon>
        <taxon>Cytophagia</taxon>
        <taxon>Cytophagales</taxon>
        <taxon>Cytophagaceae</taxon>
        <taxon>Rhodonellum</taxon>
    </lineage>
</organism>
<accession>U5C1X3</accession>
<dbReference type="Proteomes" id="UP000016843">
    <property type="component" value="Unassembled WGS sequence"/>
</dbReference>
<name>U5C1X3_9BACT</name>
<protein>
    <submittedName>
        <fullName evidence="1">Uncharacterized protein</fullName>
    </submittedName>
</protein>
<reference evidence="1 2" key="1">
    <citation type="journal article" date="2013" name="Genome Announc.">
        <title>Draft Genome Sequence of the Psychrophilic and Alkaliphilic Rhodonellum psychrophilum Strain GCM71T.</title>
        <authorList>
            <person name="Hauptmann A.L."/>
            <person name="Glaring M.A."/>
            <person name="Hallin P.F."/>
            <person name="Prieme A."/>
            <person name="Stougaard P."/>
        </authorList>
    </citation>
    <scope>NUCLEOTIDE SEQUENCE [LARGE SCALE GENOMIC DNA]</scope>
    <source>
        <strain evidence="1 2">GCM71</strain>
    </source>
</reference>
<dbReference type="AlphaFoldDB" id="U5C1X3"/>
<evidence type="ECO:0000313" key="1">
    <source>
        <dbReference type="EMBL" id="ERM82182.1"/>
    </source>
</evidence>
<sequence>MATAVAKKNSSFLFGQPRKNQQDYNRCNETLFDIGILPKANFLRFNPCYALPIQLNPLIDQ</sequence>